<accession>A0AAD7ACV2</accession>
<protein>
    <recommendedName>
        <fullName evidence="3">F-box domain-containing protein</fullName>
    </recommendedName>
</protein>
<dbReference type="Gene3D" id="3.80.10.10">
    <property type="entry name" value="Ribonuclease Inhibitor"/>
    <property type="match status" value="1"/>
</dbReference>
<comment type="caution">
    <text evidence="1">The sequence shown here is derived from an EMBL/GenBank/DDBJ whole genome shotgun (WGS) entry which is preliminary data.</text>
</comment>
<dbReference type="InterPro" id="IPR032675">
    <property type="entry name" value="LRR_dom_sf"/>
</dbReference>
<organism evidence="1 2">
    <name type="scientific">Mycena albidolilacea</name>
    <dbReference type="NCBI Taxonomy" id="1033008"/>
    <lineage>
        <taxon>Eukaryota</taxon>
        <taxon>Fungi</taxon>
        <taxon>Dikarya</taxon>
        <taxon>Basidiomycota</taxon>
        <taxon>Agaricomycotina</taxon>
        <taxon>Agaricomycetes</taxon>
        <taxon>Agaricomycetidae</taxon>
        <taxon>Agaricales</taxon>
        <taxon>Marasmiineae</taxon>
        <taxon>Mycenaceae</taxon>
        <taxon>Mycena</taxon>
    </lineage>
</organism>
<evidence type="ECO:0008006" key="3">
    <source>
        <dbReference type="Google" id="ProtNLM"/>
    </source>
</evidence>
<gene>
    <name evidence="1" type="ORF">DFH08DRAFT_854938</name>
</gene>
<reference evidence="1" key="1">
    <citation type="submission" date="2023-03" db="EMBL/GenBank/DDBJ databases">
        <title>Massive genome expansion in bonnet fungi (Mycena s.s.) driven by repeated elements and novel gene families across ecological guilds.</title>
        <authorList>
            <consortium name="Lawrence Berkeley National Laboratory"/>
            <person name="Harder C.B."/>
            <person name="Miyauchi S."/>
            <person name="Viragh M."/>
            <person name="Kuo A."/>
            <person name="Thoen E."/>
            <person name="Andreopoulos B."/>
            <person name="Lu D."/>
            <person name="Skrede I."/>
            <person name="Drula E."/>
            <person name="Henrissat B."/>
            <person name="Morin E."/>
            <person name="Kohler A."/>
            <person name="Barry K."/>
            <person name="LaButti K."/>
            <person name="Morin E."/>
            <person name="Salamov A."/>
            <person name="Lipzen A."/>
            <person name="Mereny Z."/>
            <person name="Hegedus B."/>
            <person name="Baldrian P."/>
            <person name="Stursova M."/>
            <person name="Weitz H."/>
            <person name="Taylor A."/>
            <person name="Grigoriev I.V."/>
            <person name="Nagy L.G."/>
            <person name="Martin F."/>
            <person name="Kauserud H."/>
        </authorList>
    </citation>
    <scope>NUCLEOTIDE SEQUENCE</scope>
    <source>
        <strain evidence="1">CBHHK002</strain>
    </source>
</reference>
<evidence type="ECO:0000313" key="2">
    <source>
        <dbReference type="Proteomes" id="UP001218218"/>
    </source>
</evidence>
<proteinExistence type="predicted"/>
<dbReference type="AlphaFoldDB" id="A0AAD7ACV2"/>
<sequence length="545" mass="61492">MRPEEKMGSPFTPRFNTNYVPSDEEIERIRADLVSHSQELARIDERICELSAARDRIKDYINSHRALISHPRRLPTDVVREIFVACLPTTTNAVMSVWEAPLVLCRICSAWRSIALSTPRLWASLHLPVDFVLNKKEQRMSAMARWLQLSGACPVSFSVMEDRPAWGMQWDYADPDVIVFIKLLAEFSDRWCSVEFSHVSRAAMLGLAGIHTPMMNSLKITAEVSVLCQLDVFRAPSLHALALHAQGPEQLDEFVLDLPLFWDRLTHLHLDSSGPQSPSQGLSLYSVFVLLGRCPQLASFAFRANAALYRADSISRVISLPFLTSFILFEPGILEPSSVGHLMEHLSMPELRHLHVPIVLRRVVPTANFLVVIGTRSPLIETLVMNLRPFNKRSLLEGLRCFPSLTKLTAWGSPPVRQLEEEIFVHPEDLLTLLTPEGTTVTTVCPQLRDLRILESQKISKDVLVTFVQRRMGSAAAPHSLEVVFNESRNRLSLLEDEVQYFASRGFNLSLLANVSPWDTVDRWGEHIATTASTGLPTMNWTETF</sequence>
<dbReference type="EMBL" id="JARIHO010000010">
    <property type="protein sequence ID" value="KAJ7354474.1"/>
    <property type="molecule type" value="Genomic_DNA"/>
</dbReference>
<evidence type="ECO:0000313" key="1">
    <source>
        <dbReference type="EMBL" id="KAJ7354474.1"/>
    </source>
</evidence>
<dbReference type="Proteomes" id="UP001218218">
    <property type="component" value="Unassembled WGS sequence"/>
</dbReference>
<name>A0AAD7ACV2_9AGAR</name>
<keyword evidence="2" id="KW-1185">Reference proteome</keyword>